<dbReference type="SUPFAM" id="SSF52540">
    <property type="entry name" value="P-loop containing nucleoside triphosphate hydrolases"/>
    <property type="match status" value="1"/>
</dbReference>
<sequence>MVDEFFEVFAAWARKTSLDQALKKFRPRLSAQELAEYEAEYRARLERIFDDRPVVIHGPRDPWYPGPNEETDTYWPALERHIRADLGWPDDRVESLDRSSSKVIAYTPPPSAPSWDAKGLVVGYVQSGKTTNFTAVIAKAADVGYRFIIVFSGIHNGLRKQTQDRLDEQLCELTPKKWKQLTNADDDFRAPAIPATALLHLGESGVALAIVKKNATVLRRLDRWLQPAVKQRALADVPTLIIDDEADQASVETASINPLIRSIIGKLPKTTYIGYTATPFANVLIDPKGDDLYPKDFILNLPRPEGYFGTERVFGRDAVEGDEANGAELDGSNMVRIIPDDDVDAVRPVGKAAAADFIPTIPKSLDNAIEWFVLATAARRARGDDGHSTMLVHTSVKTDVHLAFKEPLRLHVDRLRKRVEAQDGKTLERLRDLWNTESHEVPASCRRAGRW</sequence>
<dbReference type="AlphaFoldDB" id="A0ABD7UYV9"/>
<dbReference type="Proteomes" id="UP000360750">
    <property type="component" value="Unassembled WGS sequence"/>
</dbReference>
<evidence type="ECO:0000259" key="1">
    <source>
        <dbReference type="Pfam" id="PF10593"/>
    </source>
</evidence>
<protein>
    <submittedName>
        <fullName evidence="2">Z1 domain</fullName>
    </submittedName>
</protein>
<accession>A0ABD7UYV9</accession>
<evidence type="ECO:0000313" key="3">
    <source>
        <dbReference type="Proteomes" id="UP000360750"/>
    </source>
</evidence>
<comment type="caution">
    <text evidence="2">The sequence shown here is derived from an EMBL/GenBank/DDBJ whole genome shotgun (WGS) entry which is preliminary data.</text>
</comment>
<dbReference type="Gene3D" id="3.40.50.300">
    <property type="entry name" value="P-loop containing nucleotide triphosphate hydrolases"/>
    <property type="match status" value="1"/>
</dbReference>
<dbReference type="Pfam" id="PF10593">
    <property type="entry name" value="Z1"/>
    <property type="match status" value="1"/>
</dbReference>
<name>A0ABD7UYV9_9ACTN</name>
<feature type="domain" description="Putative endonuclease Z1" evidence="1">
    <location>
        <begin position="364"/>
        <end position="437"/>
    </location>
</feature>
<dbReference type="InterPro" id="IPR018310">
    <property type="entry name" value="Put_endonuclease_Z1-dom"/>
</dbReference>
<dbReference type="EMBL" id="CAACYD010000005">
    <property type="protein sequence ID" value="VFA81727.1"/>
    <property type="molecule type" value="Genomic_DNA"/>
</dbReference>
<reference evidence="2 3" key="1">
    <citation type="submission" date="2019-02" db="EMBL/GenBank/DDBJ databases">
        <authorList>
            <consortium name="Pathogen Informatics"/>
        </authorList>
    </citation>
    <scope>NUCLEOTIDE SEQUENCE [LARGE SCALE GENOMIC DNA]</scope>
    <source>
        <strain evidence="2 3">3012STDY6756503</strain>
    </source>
</reference>
<dbReference type="InterPro" id="IPR027417">
    <property type="entry name" value="P-loop_NTPase"/>
</dbReference>
<gene>
    <name evidence="2" type="ORF">NCTC8139_00682</name>
</gene>
<proteinExistence type="predicted"/>
<evidence type="ECO:0000313" key="2">
    <source>
        <dbReference type="EMBL" id="VFA81727.1"/>
    </source>
</evidence>
<organism evidence="2 3">
    <name type="scientific">Gordonia paraffinivorans</name>
    <dbReference type="NCBI Taxonomy" id="175628"/>
    <lineage>
        <taxon>Bacteria</taxon>
        <taxon>Bacillati</taxon>
        <taxon>Actinomycetota</taxon>
        <taxon>Actinomycetes</taxon>
        <taxon>Mycobacteriales</taxon>
        <taxon>Gordoniaceae</taxon>
        <taxon>Gordonia</taxon>
    </lineage>
</organism>